<evidence type="ECO:0000256" key="3">
    <source>
        <dbReference type="ARBA" id="ARBA00023125"/>
    </source>
</evidence>
<dbReference type="InterPro" id="IPR036390">
    <property type="entry name" value="WH_DNA-bd_sf"/>
</dbReference>
<keyword evidence="3" id="KW-0238">DNA-binding</keyword>
<dbReference type="PANTHER" id="PTHR30346">
    <property type="entry name" value="TRANSCRIPTIONAL DUAL REGULATOR HCAR-RELATED"/>
    <property type="match status" value="1"/>
</dbReference>
<dbReference type="Pfam" id="PF00126">
    <property type="entry name" value="HTH_1"/>
    <property type="match status" value="1"/>
</dbReference>
<sequence>MKPLDFTSINMQKMLIFITAAEKHSFNSAALQLNTSVSTVSKTISALEYEFGIQLFIRKTSGVILTPAGRYLFENWKEIIIEFSESIERALEIQTDMMYSLRIGLMFTLQYEEIYLAIENFKADYRQVPLHFSKMDSGSLIKKFNNDKLDAIFTSEKDLENIDGQDVKWKTIKDGTFCIYVPKRNPLSERETEKISFFDLKKEKFIIADDLASPNDANRLCEICKQFGFTPKIETYADSAASVLVQMQFGESIIIAPDYLDVDIKSGIKKYILVELENEKCRKLVIWHERPDKNPYIRAFVEYILAKK</sequence>
<proteinExistence type="inferred from homology"/>
<keyword evidence="4" id="KW-0804">Transcription</keyword>
<evidence type="ECO:0000313" key="7">
    <source>
        <dbReference type="Proteomes" id="UP000653358"/>
    </source>
</evidence>
<dbReference type="Pfam" id="PF03466">
    <property type="entry name" value="LysR_substrate"/>
    <property type="match status" value="1"/>
</dbReference>
<dbReference type="SUPFAM" id="SSF53850">
    <property type="entry name" value="Periplasmic binding protein-like II"/>
    <property type="match status" value="1"/>
</dbReference>
<organism evidence="6 7">
    <name type="scientific">Acetobacterium tundrae</name>
    <dbReference type="NCBI Taxonomy" id="132932"/>
    <lineage>
        <taxon>Bacteria</taxon>
        <taxon>Bacillati</taxon>
        <taxon>Bacillota</taxon>
        <taxon>Clostridia</taxon>
        <taxon>Eubacteriales</taxon>
        <taxon>Eubacteriaceae</taxon>
        <taxon>Acetobacterium</taxon>
    </lineage>
</organism>
<dbReference type="RefSeq" id="WP_148606004.1">
    <property type="nucleotide sequence ID" value="NZ_RXYB01000029.1"/>
</dbReference>
<dbReference type="PROSITE" id="PS50931">
    <property type="entry name" value="HTH_LYSR"/>
    <property type="match status" value="1"/>
</dbReference>
<feature type="domain" description="HTH lysR-type" evidence="5">
    <location>
        <begin position="9"/>
        <end position="66"/>
    </location>
</feature>
<dbReference type="Proteomes" id="UP000653358">
    <property type="component" value="Unassembled WGS sequence"/>
</dbReference>
<evidence type="ECO:0000259" key="5">
    <source>
        <dbReference type="PROSITE" id="PS50931"/>
    </source>
</evidence>
<evidence type="ECO:0000313" key="6">
    <source>
        <dbReference type="EMBL" id="MBC3798247.1"/>
    </source>
</evidence>
<gene>
    <name evidence="6" type="ORF">GH807_14535</name>
</gene>
<reference evidence="6 7" key="1">
    <citation type="journal article" date="2020" name="mSystems">
        <title>Defining Genomic and Predicted Metabolic Features of the Acetobacterium Genus.</title>
        <authorList>
            <person name="Ross D.E."/>
            <person name="Marshall C.W."/>
            <person name="Gulliver D."/>
            <person name="May H.D."/>
            <person name="Norman R.S."/>
        </authorList>
    </citation>
    <scope>NUCLEOTIDE SEQUENCE [LARGE SCALE GENOMIC DNA]</scope>
    <source>
        <strain evidence="6 7">DSM 9173</strain>
    </source>
</reference>
<dbReference type="InterPro" id="IPR000847">
    <property type="entry name" value="LysR_HTH_N"/>
</dbReference>
<dbReference type="EMBL" id="WJBB01000023">
    <property type="protein sequence ID" value="MBC3798247.1"/>
    <property type="molecule type" value="Genomic_DNA"/>
</dbReference>
<dbReference type="PANTHER" id="PTHR30346:SF0">
    <property type="entry name" value="HCA OPERON TRANSCRIPTIONAL ACTIVATOR HCAR"/>
    <property type="match status" value="1"/>
</dbReference>
<accession>A0ABR6WPA9</accession>
<name>A0ABR6WPA9_9FIRM</name>
<dbReference type="Gene3D" id="3.40.190.10">
    <property type="entry name" value="Periplasmic binding protein-like II"/>
    <property type="match status" value="2"/>
</dbReference>
<evidence type="ECO:0000256" key="1">
    <source>
        <dbReference type="ARBA" id="ARBA00009437"/>
    </source>
</evidence>
<keyword evidence="2" id="KW-0805">Transcription regulation</keyword>
<dbReference type="Gene3D" id="1.10.10.10">
    <property type="entry name" value="Winged helix-like DNA-binding domain superfamily/Winged helix DNA-binding domain"/>
    <property type="match status" value="1"/>
</dbReference>
<protein>
    <submittedName>
        <fullName evidence="6">LysR family transcriptional regulator</fullName>
    </submittedName>
</protein>
<dbReference type="InterPro" id="IPR005119">
    <property type="entry name" value="LysR_subst-bd"/>
</dbReference>
<evidence type="ECO:0000256" key="4">
    <source>
        <dbReference type="ARBA" id="ARBA00023163"/>
    </source>
</evidence>
<evidence type="ECO:0000256" key="2">
    <source>
        <dbReference type="ARBA" id="ARBA00023015"/>
    </source>
</evidence>
<comment type="caution">
    <text evidence="6">The sequence shown here is derived from an EMBL/GenBank/DDBJ whole genome shotgun (WGS) entry which is preliminary data.</text>
</comment>
<comment type="similarity">
    <text evidence="1">Belongs to the LysR transcriptional regulatory family.</text>
</comment>
<dbReference type="InterPro" id="IPR036388">
    <property type="entry name" value="WH-like_DNA-bd_sf"/>
</dbReference>
<dbReference type="SUPFAM" id="SSF46785">
    <property type="entry name" value="Winged helix' DNA-binding domain"/>
    <property type="match status" value="1"/>
</dbReference>
<keyword evidence="7" id="KW-1185">Reference proteome</keyword>